<dbReference type="RefSeq" id="WP_166410788.1">
    <property type="nucleotide sequence ID" value="NZ_CP049869.1"/>
</dbReference>
<organism evidence="2 3">
    <name type="scientific">Sphingomonas piscis</name>
    <dbReference type="NCBI Taxonomy" id="2714943"/>
    <lineage>
        <taxon>Bacteria</taxon>
        <taxon>Pseudomonadati</taxon>
        <taxon>Pseudomonadota</taxon>
        <taxon>Alphaproteobacteria</taxon>
        <taxon>Sphingomonadales</taxon>
        <taxon>Sphingomonadaceae</taxon>
        <taxon>Sphingomonas</taxon>
    </lineage>
</organism>
<protein>
    <submittedName>
        <fullName evidence="2">DUF3667 domain-containing protein</fullName>
    </submittedName>
</protein>
<feature type="transmembrane region" description="Helical" evidence="1">
    <location>
        <begin position="238"/>
        <end position="256"/>
    </location>
</feature>
<sequence>MGEMEAIGDLATGGVLARAAEPSAGEANDGHTHERNCLNCGCALVGDFCHCCGQQAHVHRTIGAFFHDLAHGVFHFEGKIWRTLPMLVWHPGRLTRRYIDGQRASFVSPIALFLFSVFLMFAVVNATGNANPELNVERDLGKAERNSKVTIKELMQEKEANKGKASEVARIEKKIQSEQEDLKVIQGLRNQGIAEATFDRTAAAGFSSSLPWIEEAWQKGRKNPELLLYKVKSDSYKWSWAIIPLSVPFLWLLFPFSRRFRTYDHVVFVTYSLCFMTLLVAAGTLLAAVGAENAAGLLMLVPPIHMYRQLRGAYGSSRIGAALRTLVLSVAALIVLAVFVTLMVGMSVSH</sequence>
<evidence type="ECO:0000256" key="1">
    <source>
        <dbReference type="SAM" id="Phobius"/>
    </source>
</evidence>
<evidence type="ECO:0000313" key="3">
    <source>
        <dbReference type="Proteomes" id="UP000503222"/>
    </source>
</evidence>
<keyword evidence="1" id="KW-0472">Membrane</keyword>
<feature type="transmembrane region" description="Helical" evidence="1">
    <location>
        <begin position="106"/>
        <end position="124"/>
    </location>
</feature>
<name>A0A6G7YNT4_9SPHN</name>
<gene>
    <name evidence="2" type="ORF">G7077_05210</name>
</gene>
<accession>A0A6G7YNT4</accession>
<feature type="transmembrane region" description="Helical" evidence="1">
    <location>
        <begin position="321"/>
        <end position="344"/>
    </location>
</feature>
<dbReference type="Pfam" id="PF12412">
    <property type="entry name" value="DUF3667"/>
    <property type="match status" value="1"/>
</dbReference>
<keyword evidence="3" id="KW-1185">Reference proteome</keyword>
<dbReference type="InterPro" id="IPR022134">
    <property type="entry name" value="DUF3667"/>
</dbReference>
<dbReference type="EMBL" id="CP049869">
    <property type="protein sequence ID" value="QIK78394.1"/>
    <property type="molecule type" value="Genomic_DNA"/>
</dbReference>
<keyword evidence="1" id="KW-1133">Transmembrane helix</keyword>
<dbReference type="KEGG" id="spii:G7077_05210"/>
<dbReference type="Proteomes" id="UP000503222">
    <property type="component" value="Chromosome"/>
</dbReference>
<keyword evidence="1" id="KW-0812">Transmembrane</keyword>
<reference evidence="2 3" key="1">
    <citation type="submission" date="2020-03" db="EMBL/GenBank/DDBJ databases">
        <title>Sphingomonas sp. nov., isolated from fish.</title>
        <authorList>
            <person name="Hyun D.-W."/>
            <person name="Bae J.-W."/>
        </authorList>
    </citation>
    <scope>NUCLEOTIDE SEQUENCE [LARGE SCALE GENOMIC DNA]</scope>
    <source>
        <strain evidence="2 3">HDW15B</strain>
    </source>
</reference>
<proteinExistence type="predicted"/>
<evidence type="ECO:0000313" key="2">
    <source>
        <dbReference type="EMBL" id="QIK78394.1"/>
    </source>
</evidence>
<dbReference type="AlphaFoldDB" id="A0A6G7YNT4"/>
<feature type="transmembrane region" description="Helical" evidence="1">
    <location>
        <begin position="268"/>
        <end position="301"/>
    </location>
</feature>